<reference evidence="2" key="3">
    <citation type="submission" date="2015-04" db="UniProtKB">
        <authorList>
            <consortium name="EnsemblPlants"/>
        </authorList>
    </citation>
    <scope>IDENTIFICATION</scope>
    <source>
        <strain evidence="2">cv. Jemalong A17</strain>
    </source>
</reference>
<accession>A0A072TXX5</accession>
<dbReference type="Proteomes" id="UP000002051">
    <property type="component" value="Unassembled WGS sequence"/>
</dbReference>
<dbReference type="HOGENOM" id="CLU_2088453_0_0_1"/>
<proteinExistence type="predicted"/>
<name>A0A072TXX5_MEDTR</name>
<dbReference type="EMBL" id="CM001223">
    <property type="protein sequence ID" value="KEH22041.1"/>
    <property type="molecule type" value="Genomic_DNA"/>
</dbReference>
<dbReference type="EnsemblPlants" id="KEH22041">
    <property type="protein sequence ID" value="KEH22041"/>
    <property type="gene ID" value="MTR_7g029300"/>
</dbReference>
<keyword evidence="3" id="KW-1185">Reference proteome</keyword>
<reference evidence="1 3" key="2">
    <citation type="journal article" date="2014" name="BMC Genomics">
        <title>An improved genome release (version Mt4.0) for the model legume Medicago truncatula.</title>
        <authorList>
            <person name="Tang H."/>
            <person name="Krishnakumar V."/>
            <person name="Bidwell S."/>
            <person name="Rosen B."/>
            <person name="Chan A."/>
            <person name="Zhou S."/>
            <person name="Gentzbittel L."/>
            <person name="Childs K.L."/>
            <person name="Yandell M."/>
            <person name="Gundlach H."/>
            <person name="Mayer K.F."/>
            <person name="Schwartz D.C."/>
            <person name="Town C.D."/>
        </authorList>
    </citation>
    <scope>GENOME REANNOTATION</scope>
    <source>
        <strain evidence="1">A17</strain>
        <strain evidence="2 3">cv. Jemalong A17</strain>
    </source>
</reference>
<gene>
    <name evidence="1" type="ordered locus">MTR_7g029300</name>
</gene>
<organism evidence="1 3">
    <name type="scientific">Medicago truncatula</name>
    <name type="common">Barrel medic</name>
    <name type="synonym">Medicago tribuloides</name>
    <dbReference type="NCBI Taxonomy" id="3880"/>
    <lineage>
        <taxon>Eukaryota</taxon>
        <taxon>Viridiplantae</taxon>
        <taxon>Streptophyta</taxon>
        <taxon>Embryophyta</taxon>
        <taxon>Tracheophyta</taxon>
        <taxon>Spermatophyta</taxon>
        <taxon>Magnoliopsida</taxon>
        <taxon>eudicotyledons</taxon>
        <taxon>Gunneridae</taxon>
        <taxon>Pentapetalae</taxon>
        <taxon>rosids</taxon>
        <taxon>fabids</taxon>
        <taxon>Fabales</taxon>
        <taxon>Fabaceae</taxon>
        <taxon>Papilionoideae</taxon>
        <taxon>50 kb inversion clade</taxon>
        <taxon>NPAAA clade</taxon>
        <taxon>Hologalegina</taxon>
        <taxon>IRL clade</taxon>
        <taxon>Trifolieae</taxon>
        <taxon>Medicago</taxon>
    </lineage>
</organism>
<dbReference type="AlphaFoldDB" id="A0A072TXX5"/>
<evidence type="ECO:0000313" key="3">
    <source>
        <dbReference type="Proteomes" id="UP000002051"/>
    </source>
</evidence>
<protein>
    <submittedName>
        <fullName evidence="1 2">Uncharacterized protein</fullName>
    </submittedName>
</protein>
<reference evidence="1 3" key="1">
    <citation type="journal article" date="2011" name="Nature">
        <title>The Medicago genome provides insight into the evolution of rhizobial symbioses.</title>
        <authorList>
            <person name="Young N.D."/>
            <person name="Debelle F."/>
            <person name="Oldroyd G.E."/>
            <person name="Geurts R."/>
            <person name="Cannon S.B."/>
            <person name="Udvardi M.K."/>
            <person name="Benedito V.A."/>
            <person name="Mayer K.F."/>
            <person name="Gouzy J."/>
            <person name="Schoof H."/>
            <person name="Van de Peer Y."/>
            <person name="Proost S."/>
            <person name="Cook D.R."/>
            <person name="Meyers B.C."/>
            <person name="Spannagl M."/>
            <person name="Cheung F."/>
            <person name="De Mita S."/>
            <person name="Krishnakumar V."/>
            <person name="Gundlach H."/>
            <person name="Zhou S."/>
            <person name="Mudge J."/>
            <person name="Bharti A.K."/>
            <person name="Murray J.D."/>
            <person name="Naoumkina M.A."/>
            <person name="Rosen B."/>
            <person name="Silverstein K.A."/>
            <person name="Tang H."/>
            <person name="Rombauts S."/>
            <person name="Zhao P.X."/>
            <person name="Zhou P."/>
            <person name="Barbe V."/>
            <person name="Bardou P."/>
            <person name="Bechner M."/>
            <person name="Bellec A."/>
            <person name="Berger A."/>
            <person name="Berges H."/>
            <person name="Bidwell S."/>
            <person name="Bisseling T."/>
            <person name="Choisne N."/>
            <person name="Couloux A."/>
            <person name="Denny R."/>
            <person name="Deshpande S."/>
            <person name="Dai X."/>
            <person name="Doyle J.J."/>
            <person name="Dudez A.M."/>
            <person name="Farmer A.D."/>
            <person name="Fouteau S."/>
            <person name="Franken C."/>
            <person name="Gibelin C."/>
            <person name="Gish J."/>
            <person name="Goldstein S."/>
            <person name="Gonzalez A.J."/>
            <person name="Green P.J."/>
            <person name="Hallab A."/>
            <person name="Hartog M."/>
            <person name="Hua A."/>
            <person name="Humphray S.J."/>
            <person name="Jeong D.H."/>
            <person name="Jing Y."/>
            <person name="Jocker A."/>
            <person name="Kenton S.M."/>
            <person name="Kim D.J."/>
            <person name="Klee K."/>
            <person name="Lai H."/>
            <person name="Lang C."/>
            <person name="Lin S."/>
            <person name="Macmil S.L."/>
            <person name="Magdelenat G."/>
            <person name="Matthews L."/>
            <person name="McCorrison J."/>
            <person name="Monaghan E.L."/>
            <person name="Mun J.H."/>
            <person name="Najar F.Z."/>
            <person name="Nicholson C."/>
            <person name="Noirot C."/>
            <person name="O'Bleness M."/>
            <person name="Paule C.R."/>
            <person name="Poulain J."/>
            <person name="Prion F."/>
            <person name="Qin B."/>
            <person name="Qu C."/>
            <person name="Retzel E.F."/>
            <person name="Riddle C."/>
            <person name="Sallet E."/>
            <person name="Samain S."/>
            <person name="Samson N."/>
            <person name="Sanders I."/>
            <person name="Saurat O."/>
            <person name="Scarpelli C."/>
            <person name="Schiex T."/>
            <person name="Segurens B."/>
            <person name="Severin A.J."/>
            <person name="Sherrier D.J."/>
            <person name="Shi R."/>
            <person name="Sims S."/>
            <person name="Singer S.R."/>
            <person name="Sinharoy S."/>
            <person name="Sterck L."/>
            <person name="Viollet A."/>
            <person name="Wang B.B."/>
            <person name="Wang K."/>
            <person name="Wang M."/>
            <person name="Wang X."/>
            <person name="Warfsmann J."/>
            <person name="Weissenbach J."/>
            <person name="White D.D."/>
            <person name="White J.D."/>
            <person name="Wiley G.B."/>
            <person name="Wincker P."/>
            <person name="Xing Y."/>
            <person name="Yang L."/>
            <person name="Yao Z."/>
            <person name="Ying F."/>
            <person name="Zhai J."/>
            <person name="Zhou L."/>
            <person name="Zuber A."/>
            <person name="Denarie J."/>
            <person name="Dixon R.A."/>
            <person name="May G.D."/>
            <person name="Schwartz D.C."/>
            <person name="Rogers J."/>
            <person name="Quetier F."/>
            <person name="Town C.D."/>
            <person name="Roe B.A."/>
        </authorList>
    </citation>
    <scope>NUCLEOTIDE SEQUENCE [LARGE SCALE GENOMIC DNA]</scope>
    <source>
        <strain evidence="1">A17</strain>
        <strain evidence="2 3">cv. Jemalong A17</strain>
    </source>
</reference>
<evidence type="ECO:0000313" key="2">
    <source>
        <dbReference type="EnsemblPlants" id="KEH22041"/>
    </source>
</evidence>
<evidence type="ECO:0000313" key="1">
    <source>
        <dbReference type="EMBL" id="KEH22041.1"/>
    </source>
</evidence>
<sequence length="117" mass="13609">MLFLINPFKLFCVFQYVAYEGQCKNNFDLNQALNEDGSSLSVFGEVPEVMQSGRVKNLRQKIVQPCERAFLNLNMENFDLNEVPVETMDYGAEIEEFKDEELENGVEIEELEDEERN</sequence>